<feature type="domain" description="Mce/MlaD" evidence="1">
    <location>
        <begin position="36"/>
        <end position="113"/>
    </location>
</feature>
<name>A0A369TCK9_9PROT</name>
<sequence length="163" mass="16997">MRRNAIETIMGAAVLLVAAVFVVFAFSMTGVATVSGYRVHARFDNAAGLSPGTDVRMSGVKIGSVVEQKLDSKTYFADVTMTIDDQIKLPQDTSARIVPEGLLGGNYVMLEPGGMEEMIESGGTIQYTQGAINIVDMVGRLIFSGDQGAADSGGQAGGGAFPQ</sequence>
<dbReference type="RefSeq" id="WP_114580971.1">
    <property type="nucleotide sequence ID" value="NZ_QPMH01000003.1"/>
</dbReference>
<dbReference type="PANTHER" id="PTHR33371:SF4">
    <property type="entry name" value="INTERMEMBRANE PHOSPHOLIPID TRANSPORT SYSTEM BINDING PROTEIN MLAD"/>
    <property type="match status" value="1"/>
</dbReference>
<dbReference type="EMBL" id="QPMH01000003">
    <property type="protein sequence ID" value="RDD63020.1"/>
    <property type="molecule type" value="Genomic_DNA"/>
</dbReference>
<reference evidence="2 3" key="1">
    <citation type="submission" date="2018-07" db="EMBL/GenBank/DDBJ databases">
        <title>Venubactetium sediminum gen. nov., sp. nov., isolated from a marine solar saltern.</title>
        <authorList>
            <person name="Wang S."/>
        </authorList>
    </citation>
    <scope>NUCLEOTIDE SEQUENCE [LARGE SCALE GENOMIC DNA]</scope>
    <source>
        <strain evidence="2 3">WD2A32</strain>
    </source>
</reference>
<dbReference type="Proteomes" id="UP000253941">
    <property type="component" value="Unassembled WGS sequence"/>
</dbReference>
<dbReference type="GO" id="GO:0005548">
    <property type="term" value="F:phospholipid transporter activity"/>
    <property type="evidence" value="ECO:0007669"/>
    <property type="project" value="TreeGrafter"/>
</dbReference>
<dbReference type="AlphaFoldDB" id="A0A369TCK9"/>
<evidence type="ECO:0000313" key="2">
    <source>
        <dbReference type="EMBL" id="RDD63020.1"/>
    </source>
</evidence>
<comment type="caution">
    <text evidence="2">The sequence shown here is derived from an EMBL/GenBank/DDBJ whole genome shotgun (WGS) entry which is preliminary data.</text>
</comment>
<dbReference type="InterPro" id="IPR030970">
    <property type="entry name" value="ABC_MlaD"/>
</dbReference>
<proteinExistence type="predicted"/>
<keyword evidence="3" id="KW-1185">Reference proteome</keyword>
<organism evidence="2 3">
    <name type="scientific">Ferruginivarius sediminum</name>
    <dbReference type="NCBI Taxonomy" id="2661937"/>
    <lineage>
        <taxon>Bacteria</taxon>
        <taxon>Pseudomonadati</taxon>
        <taxon>Pseudomonadota</taxon>
        <taxon>Alphaproteobacteria</taxon>
        <taxon>Rhodospirillales</taxon>
        <taxon>Rhodospirillaceae</taxon>
        <taxon>Ferruginivarius</taxon>
    </lineage>
</organism>
<dbReference type="InterPro" id="IPR052336">
    <property type="entry name" value="MlaD_Phospholipid_Transporter"/>
</dbReference>
<accession>A0A369TCK9</accession>
<gene>
    <name evidence="2" type="primary">mlaD</name>
    <name evidence="2" type="ORF">DRB17_04400</name>
</gene>
<dbReference type="Pfam" id="PF02470">
    <property type="entry name" value="MlaD"/>
    <property type="match status" value="1"/>
</dbReference>
<dbReference type="InterPro" id="IPR003399">
    <property type="entry name" value="Mce/MlaD"/>
</dbReference>
<protein>
    <submittedName>
        <fullName evidence="2">Outer membrane lipid asymmetry maintenance protein MlaD</fullName>
    </submittedName>
</protein>
<evidence type="ECO:0000313" key="3">
    <source>
        <dbReference type="Proteomes" id="UP000253941"/>
    </source>
</evidence>
<dbReference type="GO" id="GO:0005543">
    <property type="term" value="F:phospholipid binding"/>
    <property type="evidence" value="ECO:0007669"/>
    <property type="project" value="TreeGrafter"/>
</dbReference>
<dbReference type="PANTHER" id="PTHR33371">
    <property type="entry name" value="INTERMEMBRANE PHOSPHOLIPID TRANSPORT SYSTEM BINDING PROTEIN MLAD-RELATED"/>
    <property type="match status" value="1"/>
</dbReference>
<dbReference type="NCBIfam" id="TIGR04430">
    <property type="entry name" value="OM_asym_MlaD"/>
    <property type="match status" value="1"/>
</dbReference>
<evidence type="ECO:0000259" key="1">
    <source>
        <dbReference type="Pfam" id="PF02470"/>
    </source>
</evidence>